<feature type="transmembrane region" description="Helical" evidence="1">
    <location>
        <begin position="63"/>
        <end position="80"/>
    </location>
</feature>
<protein>
    <submittedName>
        <fullName evidence="2">Uncharacterized protein</fullName>
    </submittedName>
</protein>
<keyword evidence="3" id="KW-1185">Reference proteome</keyword>
<keyword evidence="1" id="KW-0812">Transmembrane</keyword>
<name>A0A2C9D8V2_9HYPH</name>
<gene>
    <name evidence="2" type="ORF">HDIA_3201</name>
</gene>
<evidence type="ECO:0000313" key="2">
    <source>
        <dbReference type="EMBL" id="SON56742.1"/>
    </source>
</evidence>
<keyword evidence="1" id="KW-0472">Membrane</keyword>
<proteinExistence type="predicted"/>
<evidence type="ECO:0000313" key="3">
    <source>
        <dbReference type="Proteomes" id="UP000223606"/>
    </source>
</evidence>
<dbReference type="KEGG" id="hdi:HDIA_3201"/>
<dbReference type="AlphaFoldDB" id="A0A2C9D8V2"/>
<dbReference type="EMBL" id="LT960614">
    <property type="protein sequence ID" value="SON56742.1"/>
    <property type="molecule type" value="Genomic_DNA"/>
</dbReference>
<reference evidence="3" key="1">
    <citation type="submission" date="2017-09" db="EMBL/GenBank/DDBJ databases">
        <title>Genome sequence of Nannocystis excedens DSM 71.</title>
        <authorList>
            <person name="Blom J."/>
        </authorList>
    </citation>
    <scope>NUCLEOTIDE SEQUENCE [LARGE SCALE GENOMIC DNA]</scope>
    <source>
        <strain evidence="3">type strain: E19</strain>
    </source>
</reference>
<dbReference type="OrthoDB" id="7777996at2"/>
<accession>A0A2C9D8V2</accession>
<dbReference type="RefSeq" id="WP_099557085.1">
    <property type="nucleotide sequence ID" value="NZ_LT960614.1"/>
</dbReference>
<dbReference type="Proteomes" id="UP000223606">
    <property type="component" value="Chromosome 1"/>
</dbReference>
<evidence type="ECO:0000256" key="1">
    <source>
        <dbReference type="SAM" id="Phobius"/>
    </source>
</evidence>
<organism evidence="2 3">
    <name type="scientific">Hartmannibacter diazotrophicus</name>
    <dbReference type="NCBI Taxonomy" id="1482074"/>
    <lineage>
        <taxon>Bacteria</taxon>
        <taxon>Pseudomonadati</taxon>
        <taxon>Pseudomonadota</taxon>
        <taxon>Alphaproteobacteria</taxon>
        <taxon>Hyphomicrobiales</taxon>
        <taxon>Pleomorphomonadaceae</taxon>
        <taxon>Hartmannibacter</taxon>
    </lineage>
</organism>
<sequence>MTSIGTAGKAGTPASIACGAAGWLGLAASPTFTLMAWISAADSHQAMMCAPASDLMPFSEMTLMYLLMGLFHLSPWLRLASGIRHPLNRRSPSGTQGD</sequence>
<keyword evidence="1" id="KW-1133">Transmembrane helix</keyword>